<dbReference type="Gene3D" id="3.40.50.1780">
    <property type="match status" value="1"/>
</dbReference>
<keyword evidence="2" id="KW-0408">Iron</keyword>
<gene>
    <name evidence="4" type="ORF">O9G_000191</name>
</gene>
<keyword evidence="5" id="KW-1185">Reference proteome</keyword>
<dbReference type="EMBL" id="KE561209">
    <property type="protein sequence ID" value="EPZ31712.1"/>
    <property type="molecule type" value="Genomic_DNA"/>
</dbReference>
<evidence type="ECO:0000313" key="4">
    <source>
        <dbReference type="EMBL" id="EPZ31712.1"/>
    </source>
</evidence>
<dbReference type="Gene3D" id="3.40.950.10">
    <property type="entry name" value="Fe-only Hydrogenase (Larger Subunit), Chain L, domain 3"/>
    <property type="match status" value="1"/>
</dbReference>
<accession>A0A075AP02</accession>
<evidence type="ECO:0000256" key="2">
    <source>
        <dbReference type="ARBA" id="ARBA00022485"/>
    </source>
</evidence>
<keyword evidence="2" id="KW-0004">4Fe-4S</keyword>
<feature type="domain" description="Iron hydrogenase large subunit C-terminal" evidence="3">
    <location>
        <begin position="86"/>
        <end position="386"/>
    </location>
</feature>
<dbReference type="InterPro" id="IPR050340">
    <property type="entry name" value="Cytosolic_Fe-S_CAF"/>
</dbReference>
<keyword evidence="2" id="KW-0411">Iron-sulfur</keyword>
<evidence type="ECO:0000256" key="1">
    <source>
        <dbReference type="ARBA" id="ARBA00006596"/>
    </source>
</evidence>
<dbReference type="InterPro" id="IPR004108">
    <property type="entry name" value="Fe_hydrogenase_lsu_C"/>
</dbReference>
<dbReference type="PANTHER" id="PTHR11615">
    <property type="entry name" value="NITRATE, FORMATE, IRON DEHYDROGENASE"/>
    <property type="match status" value="1"/>
</dbReference>
<name>A0A075AP02_ROZAC</name>
<comment type="similarity">
    <text evidence="1">Belongs to the NARF family.</text>
</comment>
<dbReference type="SUPFAM" id="SSF53920">
    <property type="entry name" value="Fe-only hydrogenase"/>
    <property type="match status" value="1"/>
</dbReference>
<dbReference type="Proteomes" id="UP000030755">
    <property type="component" value="Unassembled WGS sequence"/>
</dbReference>
<proteinExistence type="inferred from homology"/>
<dbReference type="OrthoDB" id="10253113at2759"/>
<keyword evidence="2" id="KW-0479">Metal-binding</keyword>
<dbReference type="HOGENOM" id="CLU_018240_0_0_1"/>
<evidence type="ECO:0000259" key="3">
    <source>
        <dbReference type="Pfam" id="PF02906"/>
    </source>
</evidence>
<dbReference type="AlphaFoldDB" id="A0A075AP02"/>
<evidence type="ECO:0000313" key="5">
    <source>
        <dbReference type="Proteomes" id="UP000030755"/>
    </source>
</evidence>
<dbReference type="GO" id="GO:0051539">
    <property type="term" value="F:4 iron, 4 sulfur cluster binding"/>
    <property type="evidence" value="ECO:0007669"/>
    <property type="project" value="UniProtKB-KW"/>
</dbReference>
<protein>
    <submittedName>
        <fullName evidence="4">Iron hydrogenase, large subunit domain-containing protein</fullName>
    </submittedName>
</protein>
<organism evidence="4 5">
    <name type="scientific">Rozella allomycis (strain CSF55)</name>
    <dbReference type="NCBI Taxonomy" id="988480"/>
    <lineage>
        <taxon>Eukaryota</taxon>
        <taxon>Fungi</taxon>
        <taxon>Fungi incertae sedis</taxon>
        <taxon>Cryptomycota</taxon>
        <taxon>Cryptomycota incertae sedis</taxon>
        <taxon>Rozella</taxon>
    </lineage>
</organism>
<dbReference type="InterPro" id="IPR009016">
    <property type="entry name" value="Fe_hydrogenase"/>
</dbReference>
<dbReference type="OMA" id="VMPCTCK"/>
<dbReference type="STRING" id="988480.A0A075AP02"/>
<dbReference type="Pfam" id="PF02906">
    <property type="entry name" value="Fe_hyd_lg_C"/>
    <property type="match status" value="1"/>
</dbReference>
<sequence>MAFSGAIKLTDLNDFISPSQECIKPVQSPSVQIHSKTKSVTEAAKIDLNDCLACSGCITSAEAVLVSSQGIDKFVAELENRCPDEIIIVTVSPQTRASFAAKHNLTADQVVVGMINFFKSLGVDVLLDSNIARSVSLLNIWKEYAEFRDKSKMMLSSVCPGWICYVEKTHPELIEHLSRTTSPQQTMGILLKDELFCDRKVYNVSVMPCYDKKLEASRDEFAREDERYVDLVLTTGEIESLMITKNVDISSWSEIEVNKVEEPGNMLNIEGFKKYILNFDSFLYFSRLSHYGSTSGGYLEMIVKGILEEAGFDATRGLECSNVKLISSKSKDFEEYLIQLDNKEIKVARVNGFRNIQNLMRRFKRSLKDYSFVEVMACPSGCINGGGQLKMESLTQTKELVSKAEIVYNNSFKVEPIDYPFSNLLMQILKEKIFTSFKSIKISKTNISNW</sequence>
<reference evidence="4 5" key="1">
    <citation type="journal article" date="2013" name="Curr. Biol.">
        <title>Shared signatures of parasitism and phylogenomics unite Cryptomycota and microsporidia.</title>
        <authorList>
            <person name="James T.Y."/>
            <person name="Pelin A."/>
            <person name="Bonen L."/>
            <person name="Ahrendt S."/>
            <person name="Sain D."/>
            <person name="Corradi N."/>
            <person name="Stajich J.E."/>
        </authorList>
    </citation>
    <scope>NUCLEOTIDE SEQUENCE [LARGE SCALE GENOMIC DNA]</scope>
    <source>
        <strain evidence="4 5">CSF55</strain>
    </source>
</reference>